<dbReference type="InterPro" id="IPR018490">
    <property type="entry name" value="cNMP-bd_dom_sf"/>
</dbReference>
<feature type="transmembrane region" description="Helical" evidence="6">
    <location>
        <begin position="429"/>
        <end position="449"/>
    </location>
</feature>
<evidence type="ECO:0000256" key="1">
    <source>
        <dbReference type="ARBA" id="ARBA00004141"/>
    </source>
</evidence>
<feature type="domain" description="Cyclic nucleotide-binding" evidence="7">
    <location>
        <begin position="992"/>
        <end position="1071"/>
    </location>
</feature>
<sequence length="1106" mass="122235">MDPEPSQHKSVTIESASTPYTDSSTPPSANSFRFPLLSPHRLSSSSHVPESPAHPTTSATSSSSVFSTTSGFQRKRSSLVPARSHYTSRSNQDLIPNSAIQGSISSSVHDVGVSLTSKEIRQQTHSWTKRELDMTLGRDYSYDTVSEHSLLVGVGSEMDVDHTPVSMHSDKPTAGNSYSDSIVLEKSSRSPSVSVSLLSQQVITHHNKILADSGKSLLRSQTPTRLMIPPLHVTLIPDSSAVGCSENACSNDESNDESNETSFLLPTHRQSASLQCPDCTHSQYGTSASQRCTSHEHSHEHRFYPSYWLHLRSQCTLKTVGSVAQTGIKAIPAVCLAVMLNLLDAMSYGIIVFPASSTYVPDSAVQSGISMFFASTIISQLIFTCGGSAFKGAVGSMMIEVMPFLHIMCETIVKEMSGSSTHDITATIMTSYAMSTLLTGIVFLILGIFKLGSLIQFFPRHILIGCIGGIGLFLIFTGIEVTSDIKQEFTLSYLYRIFELSAFKLWGTSLAIALLLKTIQQHVNYNLLIPIFYTCVPIVFYTITFAMGLSIETLRAEHWLFDLPNSSEMPYWTYFTYFDFGVVNWRAVALTIPTQLALIFFGILHVPINVPALAISTKQDVDLSWEIIGHGLTNIGAGLLGAPQNYLVYSNSLLYIRSGGGSRIGGFMLFFATAWLWIKGSMVFSLVPCILVGSLVFHLGIDLLLESVVHTWFIGINRLEYATILLIIGVMGGIGFTEGIVVGIIFACVFFVVMCSQRSIIRASFTGSQLRSTVHRLYRQQIFLDNCGDQIHAIRLQGFIFFGTLNQLEVHIRSVFIDTPETKFVVVDFGLIHGIDYSALESFQRIRRVINQRKAHLVFCGLGMLYRDVIKSGVFDGVEDDDAVEPYVDVHNFNTLNEALEWCENVLLEAYYKKSNRSIMLEDTHFVTPRAQQACAAASLVISKHPHPKQQSHNTVARPVSILLQAFSEGSPFEPLLAELCGSNFELIEVAAGETLYTLGDDATELYVIEEGELVLMIPEKHGAGQVVETMLPGTMVGEIEMFTDRPRMCLLKATQDALLWRLSRDAFERLCKDNPALMLTFVTKIALAYDAVRYFNTLKHWTQVG</sequence>
<evidence type="ECO:0000313" key="9">
    <source>
        <dbReference type="EMBL" id="EGF76674.1"/>
    </source>
</evidence>
<feature type="transmembrane region" description="Helical" evidence="6">
    <location>
        <begin position="571"/>
        <end position="589"/>
    </location>
</feature>
<evidence type="ECO:0000256" key="3">
    <source>
        <dbReference type="ARBA" id="ARBA00022989"/>
    </source>
</evidence>
<feature type="compositionally biased region" description="Low complexity" evidence="5">
    <location>
        <begin position="35"/>
        <end position="47"/>
    </location>
</feature>
<keyword evidence="3 6" id="KW-1133">Transmembrane helix</keyword>
<dbReference type="AlphaFoldDB" id="F4PDG7"/>
<dbReference type="GeneID" id="18239561"/>
<dbReference type="SUPFAM" id="SSF51206">
    <property type="entry name" value="cAMP-binding domain-like"/>
    <property type="match status" value="1"/>
</dbReference>
<dbReference type="InterPro" id="IPR014710">
    <property type="entry name" value="RmlC-like_jellyroll"/>
</dbReference>
<feature type="domain" description="STAS" evidence="8">
    <location>
        <begin position="794"/>
        <end position="903"/>
    </location>
</feature>
<dbReference type="Pfam" id="PF00027">
    <property type="entry name" value="cNMP_binding"/>
    <property type="match status" value="1"/>
</dbReference>
<feature type="transmembrane region" description="Helical" evidence="6">
    <location>
        <begin position="627"/>
        <end position="648"/>
    </location>
</feature>
<dbReference type="Proteomes" id="UP000007241">
    <property type="component" value="Unassembled WGS sequence"/>
</dbReference>
<dbReference type="CDD" id="cd07042">
    <property type="entry name" value="STAS_SulP_like_sulfate_transporter"/>
    <property type="match status" value="1"/>
</dbReference>
<evidence type="ECO:0000259" key="8">
    <source>
        <dbReference type="PROSITE" id="PS50801"/>
    </source>
</evidence>
<keyword evidence="10" id="KW-1185">Reference proteome</keyword>
<dbReference type="PROSITE" id="PS50042">
    <property type="entry name" value="CNMP_BINDING_3"/>
    <property type="match status" value="1"/>
</dbReference>
<name>F4PDG7_BATDJ</name>
<feature type="transmembrane region" description="Helical" evidence="6">
    <location>
        <begin position="660"/>
        <end position="678"/>
    </location>
</feature>
<feature type="region of interest" description="Disordered" evidence="5">
    <location>
        <begin position="1"/>
        <end position="98"/>
    </location>
</feature>
<dbReference type="HOGENOM" id="CLU_003182_0_2_1"/>
<dbReference type="InterPro" id="IPR000595">
    <property type="entry name" value="cNMP-bd_dom"/>
</dbReference>
<feature type="transmembrane region" description="Helical" evidence="6">
    <location>
        <begin position="461"/>
        <end position="481"/>
    </location>
</feature>
<evidence type="ECO:0000259" key="7">
    <source>
        <dbReference type="PROSITE" id="PS50042"/>
    </source>
</evidence>
<dbReference type="EMBL" id="GL882895">
    <property type="protein sequence ID" value="EGF76674.1"/>
    <property type="molecule type" value="Genomic_DNA"/>
</dbReference>
<dbReference type="InterPro" id="IPR011547">
    <property type="entry name" value="SLC26A/SulP_dom"/>
</dbReference>
<comment type="subcellular location">
    <subcellularLocation>
        <location evidence="1">Membrane</location>
        <topology evidence="1">Multi-pass membrane protein</topology>
    </subcellularLocation>
</comment>
<protein>
    <recommendedName>
        <fullName evidence="11">Cyclic nucleotide-binding domain-containing protein</fullName>
    </recommendedName>
</protein>
<proteinExistence type="predicted"/>
<dbReference type="InterPro" id="IPR036513">
    <property type="entry name" value="STAS_dom_sf"/>
</dbReference>
<dbReference type="Pfam" id="PF00916">
    <property type="entry name" value="Sulfate_transp"/>
    <property type="match status" value="1"/>
</dbReference>
<dbReference type="GO" id="GO:0016020">
    <property type="term" value="C:membrane"/>
    <property type="evidence" value="ECO:0000318"/>
    <property type="project" value="GO_Central"/>
</dbReference>
<organism evidence="9 10">
    <name type="scientific">Batrachochytrium dendrobatidis (strain JAM81 / FGSC 10211)</name>
    <name type="common">Frog chytrid fungus</name>
    <dbReference type="NCBI Taxonomy" id="684364"/>
    <lineage>
        <taxon>Eukaryota</taxon>
        <taxon>Fungi</taxon>
        <taxon>Fungi incertae sedis</taxon>
        <taxon>Chytridiomycota</taxon>
        <taxon>Chytridiomycota incertae sedis</taxon>
        <taxon>Chytridiomycetes</taxon>
        <taxon>Rhizophydiales</taxon>
        <taxon>Rhizophydiales incertae sedis</taxon>
        <taxon>Batrachochytrium</taxon>
    </lineage>
</organism>
<dbReference type="STRING" id="684364.F4PDG7"/>
<evidence type="ECO:0000256" key="5">
    <source>
        <dbReference type="SAM" id="MobiDB-lite"/>
    </source>
</evidence>
<feature type="transmembrane region" description="Helical" evidence="6">
    <location>
        <begin position="493"/>
        <end position="516"/>
    </location>
</feature>
<evidence type="ECO:0000256" key="4">
    <source>
        <dbReference type="ARBA" id="ARBA00023136"/>
    </source>
</evidence>
<evidence type="ECO:0000256" key="2">
    <source>
        <dbReference type="ARBA" id="ARBA00022692"/>
    </source>
</evidence>
<dbReference type="OrthoDB" id="409725at2759"/>
<dbReference type="PANTHER" id="PTHR43310:SF4">
    <property type="entry name" value="AFR304WP"/>
    <property type="match status" value="1"/>
</dbReference>
<feature type="transmembrane region" description="Helical" evidence="6">
    <location>
        <begin position="596"/>
        <end position="615"/>
    </location>
</feature>
<feature type="compositionally biased region" description="Low complexity" evidence="5">
    <location>
        <begin position="56"/>
        <end position="70"/>
    </location>
</feature>
<dbReference type="SUPFAM" id="SSF52091">
    <property type="entry name" value="SpoIIaa-like"/>
    <property type="match status" value="1"/>
</dbReference>
<keyword evidence="2 6" id="KW-0812">Transmembrane</keyword>
<dbReference type="Gene3D" id="2.60.120.10">
    <property type="entry name" value="Jelly Rolls"/>
    <property type="match status" value="1"/>
</dbReference>
<dbReference type="FunCoup" id="F4PDG7">
    <property type="interactions" value="9"/>
</dbReference>
<evidence type="ECO:0008006" key="11">
    <source>
        <dbReference type="Google" id="ProtNLM"/>
    </source>
</evidence>
<dbReference type="InterPro" id="IPR002645">
    <property type="entry name" value="STAS_dom"/>
</dbReference>
<keyword evidence="4 6" id="KW-0472">Membrane</keyword>
<evidence type="ECO:0000256" key="6">
    <source>
        <dbReference type="SAM" id="Phobius"/>
    </source>
</evidence>
<feature type="transmembrane region" description="Helical" evidence="6">
    <location>
        <begin position="725"/>
        <end position="754"/>
    </location>
</feature>
<evidence type="ECO:0000313" key="10">
    <source>
        <dbReference type="Proteomes" id="UP000007241"/>
    </source>
</evidence>
<feature type="compositionally biased region" description="Low complexity" evidence="5">
    <location>
        <begin position="15"/>
        <end position="28"/>
    </location>
</feature>
<accession>F4PDG7</accession>
<dbReference type="InParanoid" id="F4PDG7"/>
<dbReference type="CDD" id="cd00038">
    <property type="entry name" value="CAP_ED"/>
    <property type="match status" value="1"/>
</dbReference>
<dbReference type="PANTHER" id="PTHR43310">
    <property type="entry name" value="SULFATE TRANSPORTER YBAR-RELATED"/>
    <property type="match status" value="1"/>
</dbReference>
<feature type="compositionally biased region" description="Polar residues" evidence="5">
    <location>
        <begin position="85"/>
        <end position="98"/>
    </location>
</feature>
<dbReference type="Pfam" id="PF01740">
    <property type="entry name" value="STAS"/>
    <property type="match status" value="1"/>
</dbReference>
<reference evidence="9 10" key="1">
    <citation type="submission" date="2009-12" db="EMBL/GenBank/DDBJ databases">
        <title>The draft genome of Batrachochytrium dendrobatidis.</title>
        <authorList>
            <consortium name="US DOE Joint Genome Institute (JGI-PGF)"/>
            <person name="Kuo A."/>
            <person name="Salamov A."/>
            <person name="Schmutz J."/>
            <person name="Lucas S."/>
            <person name="Pitluck S."/>
            <person name="Rosenblum E."/>
            <person name="Stajich J."/>
            <person name="Eisen M."/>
            <person name="Grigoriev I.V."/>
        </authorList>
    </citation>
    <scope>NUCLEOTIDE SEQUENCE [LARGE SCALE GENOMIC DNA]</scope>
    <source>
        <strain evidence="10">JAM81 / FGSC 10211</strain>
    </source>
</reference>
<dbReference type="SMART" id="SM00100">
    <property type="entry name" value="cNMP"/>
    <property type="match status" value="1"/>
</dbReference>
<dbReference type="InterPro" id="IPR052706">
    <property type="entry name" value="Membrane-Transporter-like"/>
</dbReference>
<dbReference type="Gene3D" id="3.30.750.24">
    <property type="entry name" value="STAS domain"/>
    <property type="match status" value="1"/>
</dbReference>
<dbReference type="OMA" id="AGWIFPL"/>
<feature type="transmembrane region" description="Helical" evidence="6">
    <location>
        <begin position="684"/>
        <end position="705"/>
    </location>
</feature>
<feature type="transmembrane region" description="Helical" evidence="6">
    <location>
        <begin position="528"/>
        <end position="551"/>
    </location>
</feature>
<dbReference type="RefSeq" id="XP_006682605.1">
    <property type="nucleotide sequence ID" value="XM_006682542.1"/>
</dbReference>
<gene>
    <name evidence="9" type="ORF">BATDEDRAFT_28254</name>
</gene>
<dbReference type="PROSITE" id="PS50801">
    <property type="entry name" value="STAS"/>
    <property type="match status" value="1"/>
</dbReference>